<dbReference type="GO" id="GO:0005634">
    <property type="term" value="C:nucleus"/>
    <property type="evidence" value="ECO:0000318"/>
    <property type="project" value="GO_Central"/>
</dbReference>
<keyword evidence="4" id="KW-0479">Metal-binding</keyword>
<dbReference type="FunFam" id="3.30.160.60:FF:000759">
    <property type="entry name" value="zinc finger protein 16"/>
    <property type="match status" value="1"/>
</dbReference>
<keyword evidence="8" id="KW-0805">Transcription regulation</keyword>
<feature type="domain" description="C2H2-type" evidence="13">
    <location>
        <begin position="394"/>
        <end position="421"/>
    </location>
</feature>
<protein>
    <submittedName>
        <fullName evidence="15 16">Gastrula Zinc finger protein XlCGF57.1-like isoform X1</fullName>
    </submittedName>
</protein>
<dbReference type="InterPro" id="IPR036236">
    <property type="entry name" value="Znf_C2H2_sf"/>
</dbReference>
<evidence type="ECO:0000256" key="6">
    <source>
        <dbReference type="ARBA" id="ARBA00022771"/>
    </source>
</evidence>
<evidence type="ECO:0000256" key="9">
    <source>
        <dbReference type="ARBA" id="ARBA00023125"/>
    </source>
</evidence>
<dbReference type="GO" id="GO:0006357">
    <property type="term" value="P:regulation of transcription by RNA polymerase II"/>
    <property type="evidence" value="ECO:0000318"/>
    <property type="project" value="GO_Central"/>
</dbReference>
<accession>A0A8J0UFJ9</accession>
<organism evidence="15">
    <name type="scientific">Xenopus laevis</name>
    <name type="common">African clawed frog</name>
    <dbReference type="NCBI Taxonomy" id="8355"/>
    <lineage>
        <taxon>Eukaryota</taxon>
        <taxon>Metazoa</taxon>
        <taxon>Chordata</taxon>
        <taxon>Craniata</taxon>
        <taxon>Vertebrata</taxon>
        <taxon>Euteleostomi</taxon>
        <taxon>Amphibia</taxon>
        <taxon>Batrachia</taxon>
        <taxon>Anura</taxon>
        <taxon>Pipoidea</taxon>
        <taxon>Pipidae</taxon>
        <taxon>Xenopodinae</taxon>
        <taxon>Xenopus</taxon>
        <taxon>Xenopus</taxon>
    </lineage>
</organism>
<dbReference type="CDD" id="cd07765">
    <property type="entry name" value="KRAB_A-box"/>
    <property type="match status" value="1"/>
</dbReference>
<comment type="function">
    <text evidence="1">May be involved in transcriptional regulation.</text>
</comment>
<keyword evidence="9" id="KW-0238">DNA-binding</keyword>
<dbReference type="GO" id="GO:0000978">
    <property type="term" value="F:RNA polymerase II cis-regulatory region sequence-specific DNA binding"/>
    <property type="evidence" value="ECO:0000318"/>
    <property type="project" value="GO_Central"/>
</dbReference>
<keyword evidence="14" id="KW-1185">Reference proteome</keyword>
<evidence type="ECO:0000256" key="12">
    <source>
        <dbReference type="PROSITE-ProRule" id="PRU00042"/>
    </source>
</evidence>
<evidence type="ECO:0000313" key="14">
    <source>
        <dbReference type="Proteomes" id="UP000186698"/>
    </source>
</evidence>
<evidence type="ECO:0000256" key="7">
    <source>
        <dbReference type="ARBA" id="ARBA00022833"/>
    </source>
</evidence>
<evidence type="ECO:0000256" key="4">
    <source>
        <dbReference type="ARBA" id="ARBA00022723"/>
    </source>
</evidence>
<dbReference type="FunFam" id="3.30.160.60:FF:000016">
    <property type="entry name" value="zinc finger protein 37 homolog"/>
    <property type="match status" value="1"/>
</dbReference>
<feature type="domain" description="C2H2-type" evidence="13">
    <location>
        <begin position="422"/>
        <end position="449"/>
    </location>
</feature>
<dbReference type="FunFam" id="3.30.160.60:FF:000189">
    <property type="entry name" value="zinc finger protein 133 isoform X1"/>
    <property type="match status" value="2"/>
</dbReference>
<dbReference type="KEGG" id="xla:108707634"/>
<dbReference type="RefSeq" id="XP_018101117.1">
    <property type="nucleotide sequence ID" value="XM_018245628.2"/>
</dbReference>
<feature type="domain" description="C2H2-type" evidence="13">
    <location>
        <begin position="366"/>
        <end position="393"/>
    </location>
</feature>
<dbReference type="GO" id="GO:0001228">
    <property type="term" value="F:DNA-binding transcription activator activity, RNA polymerase II-specific"/>
    <property type="evidence" value="ECO:0000318"/>
    <property type="project" value="GO_Central"/>
</dbReference>
<gene>
    <name evidence="15 16 17" type="primary">LOC108707634</name>
</gene>
<feature type="domain" description="C2H2-type" evidence="13">
    <location>
        <begin position="450"/>
        <end position="477"/>
    </location>
</feature>
<evidence type="ECO:0000256" key="2">
    <source>
        <dbReference type="ARBA" id="ARBA00004123"/>
    </source>
</evidence>
<feature type="domain" description="C2H2-type" evidence="13">
    <location>
        <begin position="476"/>
        <end position="503"/>
    </location>
</feature>
<dbReference type="PANTHER" id="PTHR23235:SF142">
    <property type="entry name" value="ZINC FINGER PROTEIN 384"/>
    <property type="match status" value="1"/>
</dbReference>
<evidence type="ECO:0000256" key="3">
    <source>
        <dbReference type="ARBA" id="ARBA00006991"/>
    </source>
</evidence>
<dbReference type="FunFam" id="3.30.160.60:FF:000340">
    <property type="entry name" value="zinc finger protein 473 isoform X1"/>
    <property type="match status" value="1"/>
</dbReference>
<keyword evidence="5" id="KW-0677">Repeat</keyword>
<dbReference type="SMART" id="SM00355">
    <property type="entry name" value="ZnF_C2H2"/>
    <property type="match status" value="11"/>
</dbReference>
<comment type="similarity">
    <text evidence="3">Belongs to the krueppel C2H2-type zinc-finger protein family.</text>
</comment>
<sequence>MIIPSNNKKILDLTIEILSLLTGEDYILVKKELRYGEGYTESYISRGFCQPPGSIEETNSFPQLRENDKKILEHTNKIIYLLTGEIPVRCEDVAIYLSVEEWEYLDGHRELYMEDKVTSLLGRKRFCFPYPAGECKNMNTTETGCLSLYPQHGTEEEMGTEQDIKAEQADLVHTAEEIQTDDVVIKKEAPSEGYPVTIAAPACEEYKREEISSPDQNQISTNRLKRAALDKEVHSLLEAHFMDSSSDQREMECLSDFIEIPKSKGSTCTDCGRHLTVESDYICHQKTHNAEMFLCSECHECFGSLAELVTHQTLYKEQCDKNVLSRAKYPTQQEKKLLSCNECGQGFTQIAHLVTHQKTHGGVKPFPFSKCGKSFAKHSNFVMHQKIHSGERPFVCTECGKCFTQSSKLLTHQGTHTEEKPFTCSECGKSFSQISHLLTHERIHTGEKPFSCLECGKLFTRKSTLLKHQRIHTGAFSCSYCGKCFSQNSNLVAHQRIHTREKPFGCGSCDKCFTDKSALIKHERIHTGERPFICPRCGKGFTQISHLITHKRSHTGEKPFVCPDCGRCFAGKPALVKHQRIHAKETPLMY</sequence>
<evidence type="ECO:0000256" key="1">
    <source>
        <dbReference type="ARBA" id="ARBA00003767"/>
    </source>
</evidence>
<dbReference type="SUPFAM" id="SSF109640">
    <property type="entry name" value="KRAB domain (Kruppel-associated box)"/>
    <property type="match status" value="1"/>
</dbReference>
<feature type="domain" description="C2H2-type" evidence="13">
    <location>
        <begin position="560"/>
        <end position="587"/>
    </location>
</feature>
<dbReference type="InterPro" id="IPR036051">
    <property type="entry name" value="KRAB_dom_sf"/>
</dbReference>
<evidence type="ECO:0000256" key="10">
    <source>
        <dbReference type="ARBA" id="ARBA00023163"/>
    </source>
</evidence>
<keyword evidence="7" id="KW-0862">Zinc</keyword>
<evidence type="ECO:0000256" key="8">
    <source>
        <dbReference type="ARBA" id="ARBA00023015"/>
    </source>
</evidence>
<evidence type="ECO:0000313" key="17">
    <source>
        <dbReference type="RefSeq" id="XP_041438754.1"/>
    </source>
</evidence>
<dbReference type="InterPro" id="IPR013087">
    <property type="entry name" value="Znf_C2H2_type"/>
</dbReference>
<evidence type="ECO:0000256" key="5">
    <source>
        <dbReference type="ARBA" id="ARBA00022737"/>
    </source>
</evidence>
<dbReference type="Proteomes" id="UP000186698">
    <property type="component" value="Chromosome 2L"/>
</dbReference>
<comment type="subcellular location">
    <subcellularLocation>
        <location evidence="2">Nucleus</location>
    </subcellularLocation>
</comment>
<name>A0A8J0UFJ9_XENLA</name>
<dbReference type="AlphaFoldDB" id="A0A8J0UFJ9"/>
<dbReference type="PANTHER" id="PTHR23235">
    <property type="entry name" value="KRUEPPEL-LIKE TRANSCRIPTION FACTOR"/>
    <property type="match status" value="1"/>
</dbReference>
<evidence type="ECO:0000313" key="15">
    <source>
        <dbReference type="RefSeq" id="XP_018101117.1"/>
    </source>
</evidence>
<dbReference type="RefSeq" id="XP_041438754.1">
    <property type="nucleotide sequence ID" value="XM_041582820.1"/>
</dbReference>
<feature type="domain" description="C2H2-type" evidence="13">
    <location>
        <begin position="266"/>
        <end position="293"/>
    </location>
</feature>
<dbReference type="PROSITE" id="PS00028">
    <property type="entry name" value="ZINC_FINGER_C2H2_1"/>
    <property type="match status" value="9"/>
</dbReference>
<dbReference type="Pfam" id="PF00096">
    <property type="entry name" value="zf-C2H2"/>
    <property type="match status" value="8"/>
</dbReference>
<feature type="domain" description="C2H2-type" evidence="13">
    <location>
        <begin position="532"/>
        <end position="559"/>
    </location>
</feature>
<proteinExistence type="inferred from homology"/>
<evidence type="ECO:0000259" key="13">
    <source>
        <dbReference type="PROSITE" id="PS50157"/>
    </source>
</evidence>
<feature type="domain" description="C2H2-type" evidence="13">
    <location>
        <begin position="504"/>
        <end position="531"/>
    </location>
</feature>
<keyword evidence="11" id="KW-0539">Nucleus</keyword>
<keyword evidence="10" id="KW-0804">Transcription</keyword>
<dbReference type="RefSeq" id="XP_018101118.1">
    <property type="nucleotide sequence ID" value="XM_018245629.2"/>
</dbReference>
<dbReference type="OrthoDB" id="6077919at2759"/>
<dbReference type="FunFam" id="3.30.160.60:FF:002716">
    <property type="entry name" value="Zinc finger protein 212"/>
    <property type="match status" value="1"/>
</dbReference>
<reference evidence="15 16" key="1">
    <citation type="submission" date="2022-04" db="UniProtKB">
        <authorList>
            <consortium name="RefSeq"/>
        </authorList>
    </citation>
    <scope>IDENTIFICATION</scope>
    <source>
        <strain evidence="15 16">J_2021</strain>
        <tissue evidence="15 16">Erythrocytes</tissue>
    </source>
</reference>
<dbReference type="PROSITE" id="PS50157">
    <property type="entry name" value="ZINC_FINGER_C2H2_2"/>
    <property type="match status" value="10"/>
</dbReference>
<keyword evidence="6 12" id="KW-0863">Zinc-finger</keyword>
<evidence type="ECO:0000256" key="11">
    <source>
        <dbReference type="ARBA" id="ARBA00023242"/>
    </source>
</evidence>
<dbReference type="FunFam" id="3.30.160.60:FF:000322">
    <property type="entry name" value="GDNF-inducible zinc finger protein 1"/>
    <property type="match status" value="1"/>
</dbReference>
<dbReference type="FunFam" id="3.30.160.60:FF:000681">
    <property type="entry name" value="zinc finger protein 205 isoform X1"/>
    <property type="match status" value="1"/>
</dbReference>
<dbReference type="FunFam" id="3.30.160.60:FF:000100">
    <property type="entry name" value="Zinc finger 45-like"/>
    <property type="match status" value="1"/>
</dbReference>
<dbReference type="GO" id="GO:0008270">
    <property type="term" value="F:zinc ion binding"/>
    <property type="evidence" value="ECO:0007669"/>
    <property type="project" value="UniProtKB-KW"/>
</dbReference>
<dbReference type="GeneID" id="108707634"/>
<evidence type="ECO:0000313" key="16">
    <source>
        <dbReference type="RefSeq" id="XP_018101118.1"/>
    </source>
</evidence>
<dbReference type="Gene3D" id="3.30.160.60">
    <property type="entry name" value="Classic Zinc Finger"/>
    <property type="match status" value="9"/>
</dbReference>
<dbReference type="SUPFAM" id="SSF57667">
    <property type="entry name" value="beta-beta-alpha zinc fingers"/>
    <property type="match status" value="6"/>
</dbReference>
<dbReference type="InterPro" id="IPR001909">
    <property type="entry name" value="KRAB"/>
</dbReference>
<feature type="domain" description="C2H2-type" evidence="13">
    <location>
        <begin position="338"/>
        <end position="365"/>
    </location>
</feature>